<dbReference type="AlphaFoldDB" id="H2CZ74"/>
<dbReference type="EMBL" id="JN367447">
    <property type="protein sequence ID" value="AEY62543.1"/>
    <property type="molecule type" value="Genomic_DNA"/>
</dbReference>
<gene>
    <name evidence="1" type="primary">mfa3.1</name>
</gene>
<sequence>MFAIFETVAAAVKVVSAAETEHAPTNEGRKRQGEPAPYCIIA</sequence>
<organism evidence="1">
    <name type="scientific">Ustilago xerochloae</name>
    <dbReference type="NCBI Taxonomy" id="249492"/>
    <lineage>
        <taxon>Eukaryota</taxon>
        <taxon>Fungi</taxon>
        <taxon>Dikarya</taxon>
        <taxon>Basidiomycota</taxon>
        <taxon>Ustilaginomycotina</taxon>
        <taxon>Ustilaginomycetes</taxon>
        <taxon>Ustilaginales</taxon>
        <taxon>Ustilaginaceae</taxon>
        <taxon>Ustilago</taxon>
    </lineage>
</organism>
<name>H2CZ74_9BASI</name>
<accession>H2CZ74</accession>
<reference evidence="1" key="1">
    <citation type="journal article" date="2011" name="PLoS Genet.">
        <title>Interspecific sex in grass smuts and the genetic diversity of their pheromone-receptor system.</title>
        <authorList>
            <person name="Kellner R."/>
            <person name="Vollmeister E."/>
            <person name="Feldbrugge M."/>
            <person name="Begerow D."/>
        </authorList>
    </citation>
    <scope>NUCLEOTIDE SEQUENCE</scope>
</reference>
<proteinExistence type="predicted"/>
<evidence type="ECO:0000313" key="1">
    <source>
        <dbReference type="EMBL" id="AEY62543.1"/>
    </source>
</evidence>
<protein>
    <submittedName>
        <fullName evidence="1">Mating factor a3.1</fullName>
    </submittedName>
</protein>